<evidence type="ECO:0000313" key="3">
    <source>
        <dbReference type="Proteomes" id="UP001314903"/>
    </source>
</evidence>
<feature type="transmembrane region" description="Helical" evidence="1">
    <location>
        <begin position="151"/>
        <end position="176"/>
    </location>
</feature>
<proteinExistence type="predicted"/>
<keyword evidence="1" id="KW-0812">Transmembrane</keyword>
<comment type="caution">
    <text evidence="2">The sequence shown here is derived from an EMBL/GenBank/DDBJ whole genome shotgun (WGS) entry which is preliminary data.</text>
</comment>
<feature type="transmembrane region" description="Helical" evidence="1">
    <location>
        <begin position="291"/>
        <end position="312"/>
    </location>
</feature>
<gene>
    <name evidence="2" type="ORF">J2Z35_000033</name>
</gene>
<dbReference type="PANTHER" id="PTHR39177">
    <property type="entry name" value="ABC TRANSPORTER PERMEASE YTRC-RELATED"/>
    <property type="match status" value="1"/>
</dbReference>
<name>A0ABS4KEQ9_9FIRM</name>
<feature type="transmembrane region" description="Helical" evidence="1">
    <location>
        <begin position="254"/>
        <end position="271"/>
    </location>
</feature>
<keyword evidence="1" id="KW-0472">Membrane</keyword>
<dbReference type="Proteomes" id="UP001314903">
    <property type="component" value="Unassembled WGS sequence"/>
</dbReference>
<feature type="transmembrane region" description="Helical" evidence="1">
    <location>
        <begin position="20"/>
        <end position="39"/>
    </location>
</feature>
<accession>A0ABS4KEQ9</accession>
<dbReference type="InterPro" id="IPR053046">
    <property type="entry name" value="ABC-5_transporter"/>
</dbReference>
<feature type="transmembrane region" description="Helical" evidence="1">
    <location>
        <begin position="183"/>
        <end position="204"/>
    </location>
</feature>
<keyword evidence="3" id="KW-1185">Reference proteome</keyword>
<dbReference type="PANTHER" id="PTHR39177:SF1">
    <property type="entry name" value="ABC TRANSPORTER PERMEASE YTRC-RELATED"/>
    <property type="match status" value="1"/>
</dbReference>
<protein>
    <submittedName>
        <fullName evidence="2">ABC-2 type transport system permease protein</fullName>
    </submittedName>
</protein>
<sequence>MQSKKLPFNKNLLQKDWKLVQWIFYSFLGLMIIAVPYFIGQQASSFLAESQSQYNNIYRLRTIFRIENQVVLMAIGVIPVILATLLIGEEKRKKTLEIMIAGPYTRFEIFFNKIFLGVFIITVPIIVSGLILMGMRFFSPLLLSLYTGIDIVAWIISYSLIGVSVFSFSILIGILMGSSLGQFICSYIFIFFPVAFYGLFLVSYNKFYTLINGNHVPYDNAVNRAAEIFGQITPMFFFYKAIELAPEIQIFHSTLLLFISISIIVVSHVLFDLSKMEKNSELLTFESTEEFFRFGILICSILLGGAIIGGIIDRGISGMLIGYLVGGYAGYKVPKYLIQKNRAA</sequence>
<reference evidence="2 3" key="1">
    <citation type="submission" date="2021-03" db="EMBL/GenBank/DDBJ databases">
        <title>Genomic Encyclopedia of Type Strains, Phase IV (KMG-IV): sequencing the most valuable type-strain genomes for metagenomic binning, comparative biology and taxonomic classification.</title>
        <authorList>
            <person name="Goeker M."/>
        </authorList>
    </citation>
    <scope>NUCLEOTIDE SEQUENCE [LARGE SCALE GENOMIC DNA]</scope>
    <source>
        <strain evidence="2 3">DSM 27512</strain>
    </source>
</reference>
<organism evidence="2 3">
    <name type="scientific">Acetoanaerobium pronyense</name>
    <dbReference type="NCBI Taxonomy" id="1482736"/>
    <lineage>
        <taxon>Bacteria</taxon>
        <taxon>Bacillati</taxon>
        <taxon>Bacillota</taxon>
        <taxon>Clostridia</taxon>
        <taxon>Peptostreptococcales</taxon>
        <taxon>Filifactoraceae</taxon>
        <taxon>Acetoanaerobium</taxon>
    </lineage>
</organism>
<evidence type="ECO:0000256" key="1">
    <source>
        <dbReference type="SAM" id="Phobius"/>
    </source>
</evidence>
<dbReference type="EMBL" id="JAGGLI010000001">
    <property type="protein sequence ID" value="MBP2026244.1"/>
    <property type="molecule type" value="Genomic_DNA"/>
</dbReference>
<feature type="transmembrane region" description="Helical" evidence="1">
    <location>
        <begin position="70"/>
        <end position="88"/>
    </location>
</feature>
<evidence type="ECO:0000313" key="2">
    <source>
        <dbReference type="EMBL" id="MBP2026244.1"/>
    </source>
</evidence>
<keyword evidence="1" id="KW-1133">Transmembrane helix</keyword>
<feature type="transmembrane region" description="Helical" evidence="1">
    <location>
        <begin position="109"/>
        <end position="131"/>
    </location>
</feature>
<dbReference type="RefSeq" id="WP_209658115.1">
    <property type="nucleotide sequence ID" value="NZ_JAGGLI010000001.1"/>
</dbReference>